<dbReference type="Proteomes" id="UP001198962">
    <property type="component" value="Unassembled WGS sequence"/>
</dbReference>
<dbReference type="Pfam" id="PF10415">
    <property type="entry name" value="FumaraseC_C"/>
    <property type="match status" value="1"/>
</dbReference>
<comment type="caution">
    <text evidence="8">The sequence shown here is derived from an EMBL/GenBank/DDBJ whole genome shotgun (WGS) entry which is preliminary data.</text>
</comment>
<evidence type="ECO:0000256" key="1">
    <source>
        <dbReference type="ARBA" id="ARBA00001494"/>
    </source>
</evidence>
<dbReference type="Gene3D" id="1.20.200.10">
    <property type="entry name" value="Fumarase/aspartase (Central domain)"/>
    <property type="match status" value="1"/>
</dbReference>
<dbReference type="Pfam" id="PF00206">
    <property type="entry name" value="Lyase_1"/>
    <property type="match status" value="1"/>
</dbReference>
<dbReference type="Gene3D" id="1.10.275.10">
    <property type="entry name" value="Fumarase/aspartase (N-terminal domain)"/>
    <property type="match status" value="1"/>
</dbReference>
<feature type="coiled-coil region" evidence="5">
    <location>
        <begin position="153"/>
        <end position="180"/>
    </location>
</feature>
<dbReference type="PANTHER" id="PTHR42696:SF2">
    <property type="entry name" value="ASPARTATE AMMONIA-LYASE"/>
    <property type="match status" value="1"/>
</dbReference>
<dbReference type="AlphaFoldDB" id="A0AAE3AMA2"/>
<dbReference type="GO" id="GO:0006531">
    <property type="term" value="P:aspartate metabolic process"/>
    <property type="evidence" value="ECO:0007669"/>
    <property type="project" value="TreeGrafter"/>
</dbReference>
<reference evidence="8" key="1">
    <citation type="submission" date="2021-10" db="EMBL/GenBank/DDBJ databases">
        <title>Anaerobic single-cell dispensing facilitates the cultivation of human gut bacteria.</title>
        <authorList>
            <person name="Afrizal A."/>
        </authorList>
    </citation>
    <scope>NUCLEOTIDE SEQUENCE</scope>
    <source>
        <strain evidence="8">CLA-AA-H274</strain>
    </source>
</reference>
<dbReference type="NCBIfam" id="NF008909">
    <property type="entry name" value="PRK12273.1"/>
    <property type="match status" value="1"/>
</dbReference>
<dbReference type="GO" id="GO:0008652">
    <property type="term" value="P:amino acid biosynthetic process"/>
    <property type="evidence" value="ECO:0007669"/>
    <property type="project" value="UniProtKB-KW"/>
</dbReference>
<dbReference type="InterPro" id="IPR022761">
    <property type="entry name" value="Fumarate_lyase_N"/>
</dbReference>
<dbReference type="RefSeq" id="WP_308450989.1">
    <property type="nucleotide sequence ID" value="NZ_JAJEPU010000011.1"/>
</dbReference>
<dbReference type="GO" id="GO:0006099">
    <property type="term" value="P:tricarboxylic acid cycle"/>
    <property type="evidence" value="ECO:0007669"/>
    <property type="project" value="InterPro"/>
</dbReference>
<evidence type="ECO:0000256" key="2">
    <source>
        <dbReference type="ARBA" id="ARBA00012992"/>
    </source>
</evidence>
<dbReference type="GO" id="GO:0005829">
    <property type="term" value="C:cytosol"/>
    <property type="evidence" value="ECO:0007669"/>
    <property type="project" value="TreeGrafter"/>
</dbReference>
<evidence type="ECO:0000313" key="8">
    <source>
        <dbReference type="EMBL" id="MCC2164316.1"/>
    </source>
</evidence>
<proteinExistence type="predicted"/>
<dbReference type="EC" id="4.3.1.1" evidence="2"/>
<gene>
    <name evidence="8" type="ORF">LKD32_05385</name>
</gene>
<dbReference type="InterPro" id="IPR020557">
    <property type="entry name" value="Fumarate_lyase_CS"/>
</dbReference>
<dbReference type="FunFam" id="1.20.200.10:FF:000001">
    <property type="entry name" value="Fumarate hydratase, mitochondrial"/>
    <property type="match status" value="1"/>
</dbReference>
<accession>A0AAE3AMA2</accession>
<evidence type="ECO:0000256" key="3">
    <source>
        <dbReference type="ARBA" id="ARBA00022605"/>
    </source>
</evidence>
<dbReference type="FunFam" id="1.10.40.30:FF:000002">
    <property type="entry name" value="Fumarate hydratase class II"/>
    <property type="match status" value="1"/>
</dbReference>
<evidence type="ECO:0000259" key="7">
    <source>
        <dbReference type="Pfam" id="PF10415"/>
    </source>
</evidence>
<evidence type="ECO:0000313" key="9">
    <source>
        <dbReference type="Proteomes" id="UP001198962"/>
    </source>
</evidence>
<keyword evidence="5" id="KW-0175">Coiled coil</keyword>
<keyword evidence="3" id="KW-0028">Amino-acid biosynthesis</keyword>
<dbReference type="CDD" id="cd01357">
    <property type="entry name" value="Aspartase"/>
    <property type="match status" value="1"/>
</dbReference>
<evidence type="ECO:0000256" key="4">
    <source>
        <dbReference type="ARBA" id="ARBA00023239"/>
    </source>
</evidence>
<dbReference type="PROSITE" id="PS00163">
    <property type="entry name" value="FUMARATE_LYASES"/>
    <property type="match status" value="1"/>
</dbReference>
<evidence type="ECO:0000259" key="6">
    <source>
        <dbReference type="Pfam" id="PF00206"/>
    </source>
</evidence>
<dbReference type="InterPro" id="IPR008948">
    <property type="entry name" value="L-Aspartase-like"/>
</dbReference>
<dbReference type="GO" id="GO:0008797">
    <property type="term" value="F:aspartate ammonia-lyase activity"/>
    <property type="evidence" value="ECO:0007669"/>
    <property type="project" value="UniProtKB-EC"/>
</dbReference>
<protein>
    <recommendedName>
        <fullName evidence="2">aspartate ammonia-lyase</fullName>
        <ecNumber evidence="2">4.3.1.1</ecNumber>
    </recommendedName>
</protein>
<dbReference type="InterPro" id="IPR024083">
    <property type="entry name" value="Fumarase/histidase_N"/>
</dbReference>
<keyword evidence="4" id="KW-0456">Lyase</keyword>
<dbReference type="FunFam" id="1.10.275.10:FF:000001">
    <property type="entry name" value="Fumarate hydratase, mitochondrial"/>
    <property type="match status" value="1"/>
</dbReference>
<dbReference type="InterPro" id="IPR051546">
    <property type="entry name" value="Aspartate_Ammonia-Lyase"/>
</dbReference>
<feature type="domain" description="Fumarase C C-terminal" evidence="7">
    <location>
        <begin position="411"/>
        <end position="464"/>
    </location>
</feature>
<sequence length="478" mass="52476">MKDEQIKYRLEHDSIGEKEVPENAYYGVQTLRAHENFSITGLKMHPELINSVAQIKKAAAITNFEVGELDKKRANAIVQACDEIIAGKLHDQFIVDPIQGGAGTSLNMNANEVIANRAIEILGGKKGDYSIVNPNDHVNFGQSTNDVFPSCGKMAALKLITNAQEQLKRLDEALTAKSKEFDSVIKMGRTQLQDAVPIRLGQEFHAYASAIKRDIRRFENAKEEIRCLNLGGTAIGTGLNADVQYYRRVVKNMSALTGEDLVQSYDMIDATQNLDSYASVSGIVKNCAVNLSKMCNDLRLMSSGPRTGFGEINLPARQNGSSIMPGKINPVIPEVVNQVAFNIIGNDMTITMAAEAGQLELNAFEPIIFYNLFQSIETLTSAVRTLVDNCIVGITANREHCKEMVENSIGIITAICPYVGYETAANIAKEALRTNQSVKKLILERGLMDEDQLKTVLDPFTMTEPGISGKDPLEQLKN</sequence>
<dbReference type="SUPFAM" id="SSF48557">
    <property type="entry name" value="L-aspartase-like"/>
    <property type="match status" value="1"/>
</dbReference>
<feature type="domain" description="Fumarate lyase N-terminal" evidence="6">
    <location>
        <begin position="16"/>
        <end position="345"/>
    </location>
</feature>
<dbReference type="InterPro" id="IPR018951">
    <property type="entry name" value="Fumarase_C_C"/>
</dbReference>
<evidence type="ECO:0000256" key="5">
    <source>
        <dbReference type="SAM" id="Coils"/>
    </source>
</evidence>
<name>A0AAE3AMA2_9FIRM</name>
<keyword evidence="9" id="KW-1185">Reference proteome</keyword>
<dbReference type="PRINTS" id="PR00149">
    <property type="entry name" value="FUMRATELYASE"/>
</dbReference>
<organism evidence="8 9">
    <name type="scientific">Brotaphodocola catenula</name>
    <dbReference type="NCBI Taxonomy" id="2885361"/>
    <lineage>
        <taxon>Bacteria</taxon>
        <taxon>Bacillati</taxon>
        <taxon>Bacillota</taxon>
        <taxon>Clostridia</taxon>
        <taxon>Lachnospirales</taxon>
        <taxon>Lachnospiraceae</taxon>
        <taxon>Brotaphodocola</taxon>
    </lineage>
</organism>
<dbReference type="EMBL" id="JAJEPU010000011">
    <property type="protein sequence ID" value="MCC2164316.1"/>
    <property type="molecule type" value="Genomic_DNA"/>
</dbReference>
<dbReference type="PANTHER" id="PTHR42696">
    <property type="entry name" value="ASPARTATE AMMONIA-LYASE"/>
    <property type="match status" value="1"/>
</dbReference>
<comment type="catalytic activity">
    <reaction evidence="1">
        <text>L-aspartate = fumarate + NH4(+)</text>
        <dbReference type="Rhea" id="RHEA:16601"/>
        <dbReference type="ChEBI" id="CHEBI:28938"/>
        <dbReference type="ChEBI" id="CHEBI:29806"/>
        <dbReference type="ChEBI" id="CHEBI:29991"/>
        <dbReference type="EC" id="4.3.1.1"/>
    </reaction>
</comment>
<dbReference type="Gene3D" id="1.10.40.30">
    <property type="entry name" value="Fumarase/aspartase (C-terminal domain)"/>
    <property type="match status" value="1"/>
</dbReference>
<dbReference type="InterPro" id="IPR000362">
    <property type="entry name" value="Fumarate_lyase_fam"/>
</dbReference>